<feature type="transmembrane region" description="Helical" evidence="5">
    <location>
        <begin position="250"/>
        <end position="269"/>
    </location>
</feature>
<dbReference type="PANTHER" id="PTHR22911">
    <property type="entry name" value="ACYL-MALONYL CONDENSING ENZYME-RELATED"/>
    <property type="match status" value="1"/>
</dbReference>
<evidence type="ECO:0000256" key="2">
    <source>
        <dbReference type="ARBA" id="ARBA00022692"/>
    </source>
</evidence>
<evidence type="ECO:0000259" key="6">
    <source>
        <dbReference type="Pfam" id="PF00892"/>
    </source>
</evidence>
<evidence type="ECO:0000256" key="4">
    <source>
        <dbReference type="ARBA" id="ARBA00023136"/>
    </source>
</evidence>
<keyword evidence="8" id="KW-1185">Reference proteome</keyword>
<feature type="transmembrane region" description="Helical" evidence="5">
    <location>
        <begin position="52"/>
        <end position="74"/>
    </location>
</feature>
<evidence type="ECO:0000256" key="1">
    <source>
        <dbReference type="ARBA" id="ARBA00004141"/>
    </source>
</evidence>
<gene>
    <name evidence="7" type="ORF">T9A_00129</name>
</gene>
<keyword evidence="3 5" id="KW-1133">Transmembrane helix</keyword>
<feature type="transmembrane region" description="Helical" evidence="5">
    <location>
        <begin position="20"/>
        <end position="40"/>
    </location>
</feature>
<feature type="transmembrane region" description="Helical" evidence="5">
    <location>
        <begin position="163"/>
        <end position="181"/>
    </location>
</feature>
<sequence>MICGVLRYRSAINPVNDQPLKGALLLVLGEGLLAVMAAMIKHLSDHLDTEVIVFARNLFGLLILLPIIASRGGFGQLRTRFLHLHMIRGFTGVTAMFCFFYTIGHIALAEAVLVKMTVPFFLPIVAWLWLQEVISVRTWLAIIGGFAGVAVIMDVSSGSVNPVMWVALAGAAIMSVAKVSIRRMAVSEPAQRVVFYFALFATLFSALPLPWASTPPAGSDYLWLFAIGLVATGGQYAMTTAYQIARPGQVGVYNYSSVIWAALLGWMFWGETLVLTTLIGTLLIVAAGVWNLKSR</sequence>
<evidence type="ECO:0000256" key="3">
    <source>
        <dbReference type="ARBA" id="ARBA00022989"/>
    </source>
</evidence>
<feature type="transmembrane region" description="Helical" evidence="5">
    <location>
        <begin position="193"/>
        <end position="209"/>
    </location>
</feature>
<feature type="transmembrane region" description="Helical" evidence="5">
    <location>
        <begin position="221"/>
        <end position="238"/>
    </location>
</feature>
<evidence type="ECO:0000313" key="7">
    <source>
        <dbReference type="EMBL" id="KGD62809.1"/>
    </source>
</evidence>
<dbReference type="InterPro" id="IPR000620">
    <property type="entry name" value="EamA_dom"/>
</dbReference>
<feature type="transmembrane region" description="Helical" evidence="5">
    <location>
        <begin position="139"/>
        <end position="157"/>
    </location>
</feature>
<proteinExistence type="predicted"/>
<accession>A0ABR4WHZ3</accession>
<feature type="transmembrane region" description="Helical" evidence="5">
    <location>
        <begin position="86"/>
        <end position="106"/>
    </location>
</feature>
<protein>
    <recommendedName>
        <fullName evidence="6">EamA domain-containing protein</fullName>
    </recommendedName>
</protein>
<dbReference type="EMBL" id="ARXU01000001">
    <property type="protein sequence ID" value="KGD62809.1"/>
    <property type="molecule type" value="Genomic_DNA"/>
</dbReference>
<feature type="domain" description="EamA" evidence="6">
    <location>
        <begin position="21"/>
        <end position="153"/>
    </location>
</feature>
<reference evidence="7 8" key="1">
    <citation type="submission" date="2012-09" db="EMBL/GenBank/DDBJ databases">
        <title>Genome Sequence of alkane-degrading Bacterium Alcanivorax jadensis T9.</title>
        <authorList>
            <person name="Lai Q."/>
            <person name="Shao Z."/>
        </authorList>
    </citation>
    <scope>NUCLEOTIDE SEQUENCE [LARGE SCALE GENOMIC DNA]</scope>
    <source>
        <strain evidence="7 8">T9</strain>
    </source>
</reference>
<dbReference type="Pfam" id="PF00892">
    <property type="entry name" value="EamA"/>
    <property type="match status" value="2"/>
</dbReference>
<evidence type="ECO:0000313" key="8">
    <source>
        <dbReference type="Proteomes" id="UP000029443"/>
    </source>
</evidence>
<keyword evidence="2 5" id="KW-0812">Transmembrane</keyword>
<dbReference type="InterPro" id="IPR037185">
    <property type="entry name" value="EmrE-like"/>
</dbReference>
<comment type="subcellular location">
    <subcellularLocation>
        <location evidence="1">Membrane</location>
        <topology evidence="1">Multi-pass membrane protein</topology>
    </subcellularLocation>
</comment>
<feature type="transmembrane region" description="Helical" evidence="5">
    <location>
        <begin position="275"/>
        <end position="292"/>
    </location>
</feature>
<feature type="transmembrane region" description="Helical" evidence="5">
    <location>
        <begin position="112"/>
        <end position="130"/>
    </location>
</feature>
<feature type="domain" description="EamA" evidence="6">
    <location>
        <begin position="164"/>
        <end position="287"/>
    </location>
</feature>
<dbReference type="Proteomes" id="UP000029443">
    <property type="component" value="Unassembled WGS sequence"/>
</dbReference>
<name>A0ABR4WHZ3_9GAMM</name>
<organism evidence="7 8">
    <name type="scientific">Alcanivorax jadensis T9</name>
    <dbReference type="NCBI Taxonomy" id="1177181"/>
    <lineage>
        <taxon>Bacteria</taxon>
        <taxon>Pseudomonadati</taxon>
        <taxon>Pseudomonadota</taxon>
        <taxon>Gammaproteobacteria</taxon>
        <taxon>Oceanospirillales</taxon>
        <taxon>Alcanivoracaceae</taxon>
        <taxon>Alcanivorax</taxon>
    </lineage>
</organism>
<evidence type="ECO:0000256" key="5">
    <source>
        <dbReference type="SAM" id="Phobius"/>
    </source>
</evidence>
<dbReference type="SUPFAM" id="SSF103481">
    <property type="entry name" value="Multidrug resistance efflux transporter EmrE"/>
    <property type="match status" value="2"/>
</dbReference>
<keyword evidence="4 5" id="KW-0472">Membrane</keyword>
<comment type="caution">
    <text evidence="7">The sequence shown here is derived from an EMBL/GenBank/DDBJ whole genome shotgun (WGS) entry which is preliminary data.</text>
</comment>
<dbReference type="PANTHER" id="PTHR22911:SF6">
    <property type="entry name" value="SOLUTE CARRIER FAMILY 35 MEMBER G1"/>
    <property type="match status" value="1"/>
</dbReference>